<organism evidence="3 4">
    <name type="scientific">Actinorhabdospora filicis</name>
    <dbReference type="NCBI Taxonomy" id="1785913"/>
    <lineage>
        <taxon>Bacteria</taxon>
        <taxon>Bacillati</taxon>
        <taxon>Actinomycetota</taxon>
        <taxon>Actinomycetes</taxon>
        <taxon>Micromonosporales</taxon>
        <taxon>Micromonosporaceae</taxon>
        <taxon>Actinorhabdospora</taxon>
    </lineage>
</organism>
<dbReference type="Pfam" id="PF02470">
    <property type="entry name" value="MlaD"/>
    <property type="match status" value="1"/>
</dbReference>
<dbReference type="GO" id="GO:0005576">
    <property type="term" value="C:extracellular region"/>
    <property type="evidence" value="ECO:0007669"/>
    <property type="project" value="TreeGrafter"/>
</dbReference>
<dbReference type="NCBIfam" id="TIGR00996">
    <property type="entry name" value="Mtu_fam_mce"/>
    <property type="match status" value="1"/>
</dbReference>
<dbReference type="Pfam" id="PF11887">
    <property type="entry name" value="Mce4_CUP1"/>
    <property type="match status" value="1"/>
</dbReference>
<dbReference type="PANTHER" id="PTHR33371:SF17">
    <property type="entry name" value="MCE-FAMILY PROTEIN MCE1B"/>
    <property type="match status" value="1"/>
</dbReference>
<evidence type="ECO:0000259" key="1">
    <source>
        <dbReference type="Pfam" id="PF02470"/>
    </source>
</evidence>
<feature type="domain" description="Mce/MlaD" evidence="1">
    <location>
        <begin position="39"/>
        <end position="117"/>
    </location>
</feature>
<gene>
    <name evidence="3" type="ORF">Afil01_16520</name>
</gene>
<keyword evidence="4" id="KW-1185">Reference proteome</keyword>
<dbReference type="InterPro" id="IPR052336">
    <property type="entry name" value="MlaD_Phospholipid_Transporter"/>
</dbReference>
<evidence type="ECO:0000313" key="3">
    <source>
        <dbReference type="EMBL" id="GLZ76845.1"/>
    </source>
</evidence>
<evidence type="ECO:0000313" key="4">
    <source>
        <dbReference type="Proteomes" id="UP001165079"/>
    </source>
</evidence>
<dbReference type="InterPro" id="IPR005693">
    <property type="entry name" value="Mce"/>
</dbReference>
<comment type="caution">
    <text evidence="3">The sequence shown here is derived from an EMBL/GenBank/DDBJ whole genome shotgun (WGS) entry which is preliminary data.</text>
</comment>
<dbReference type="InterPro" id="IPR003399">
    <property type="entry name" value="Mce/MlaD"/>
</dbReference>
<dbReference type="PANTHER" id="PTHR33371">
    <property type="entry name" value="INTERMEMBRANE PHOSPHOLIPID TRANSPORT SYSTEM BINDING PROTEIN MLAD-RELATED"/>
    <property type="match status" value="1"/>
</dbReference>
<reference evidence="3" key="1">
    <citation type="submission" date="2023-03" db="EMBL/GenBank/DDBJ databases">
        <title>Actinorhabdospora filicis NBRC 111898.</title>
        <authorList>
            <person name="Ichikawa N."/>
            <person name="Sato H."/>
            <person name="Tonouchi N."/>
        </authorList>
    </citation>
    <scope>NUCLEOTIDE SEQUENCE</scope>
    <source>
        <strain evidence="3">NBRC 111898</strain>
    </source>
</reference>
<sequence>MRTPSTARAAVKFGVFAVVTLVALALLTESLGGFDLPGGVAYRARFTDVTGVLAGDDVRIAGVKAGEVTSVELVQDDGGNYALVGFRLDSASRKLPGSVNATIRYRNLVGQRYLALTEAPGDAAPLQPGATIPLTQTHPALDLTALFNGFRPLFSALNAEDVNKVSYEIVQVLQGEGGTLASLLNHTGSLTSALADRDAVIGRVITNLNTVLGTVAQRDDELSTAIARLQEFVSGLADDRVVIGQSIATIGQLADATQDLLADARPSLKADIGALGELANNLTANSDAIETALARLPYTYANLTRTGAHGSWFNFYLCNADGTVTLPLVGPVNPATLNSPKARCR</sequence>
<proteinExistence type="predicted"/>
<protein>
    <submittedName>
        <fullName evidence="3">ABC transporter substrate-binding protein</fullName>
    </submittedName>
</protein>
<dbReference type="RefSeq" id="WP_285661998.1">
    <property type="nucleotide sequence ID" value="NZ_BSTX01000001.1"/>
</dbReference>
<evidence type="ECO:0000259" key="2">
    <source>
        <dbReference type="Pfam" id="PF11887"/>
    </source>
</evidence>
<dbReference type="EMBL" id="BSTX01000001">
    <property type="protein sequence ID" value="GLZ76845.1"/>
    <property type="molecule type" value="Genomic_DNA"/>
</dbReference>
<dbReference type="Proteomes" id="UP001165079">
    <property type="component" value="Unassembled WGS sequence"/>
</dbReference>
<name>A0A9W6SJ06_9ACTN</name>
<dbReference type="AlphaFoldDB" id="A0A9W6SJ06"/>
<feature type="domain" description="Mammalian cell entry C-terminal" evidence="2">
    <location>
        <begin position="123"/>
        <end position="326"/>
    </location>
</feature>
<dbReference type="GO" id="GO:0051701">
    <property type="term" value="P:biological process involved in interaction with host"/>
    <property type="evidence" value="ECO:0007669"/>
    <property type="project" value="TreeGrafter"/>
</dbReference>
<accession>A0A9W6SJ06</accession>
<dbReference type="InterPro" id="IPR024516">
    <property type="entry name" value="Mce_C"/>
</dbReference>